<dbReference type="Gene3D" id="3.30.565.10">
    <property type="entry name" value="Histidine kinase-like ATPase, C-terminal domain"/>
    <property type="match status" value="1"/>
</dbReference>
<evidence type="ECO:0000256" key="9">
    <source>
        <dbReference type="ARBA" id="ARBA00022840"/>
    </source>
</evidence>
<evidence type="ECO:0000256" key="7">
    <source>
        <dbReference type="ARBA" id="ARBA00022741"/>
    </source>
</evidence>
<dbReference type="PROSITE" id="PS50885">
    <property type="entry name" value="HAMP"/>
    <property type="match status" value="1"/>
</dbReference>
<gene>
    <name evidence="15" type="ORF">J2S74_003290</name>
</gene>
<keyword evidence="7" id="KW-0547">Nucleotide-binding</keyword>
<evidence type="ECO:0000256" key="4">
    <source>
        <dbReference type="ARBA" id="ARBA00022475"/>
    </source>
</evidence>
<dbReference type="PROSITE" id="PS50109">
    <property type="entry name" value="HIS_KIN"/>
    <property type="match status" value="1"/>
</dbReference>
<feature type="domain" description="HAMP" evidence="14">
    <location>
        <begin position="268"/>
        <end position="320"/>
    </location>
</feature>
<comment type="caution">
    <text evidence="15">The sequence shown here is derived from an EMBL/GenBank/DDBJ whole genome shotgun (WGS) entry which is preliminary data.</text>
</comment>
<feature type="domain" description="Histidine kinase" evidence="13">
    <location>
        <begin position="437"/>
        <end position="542"/>
    </location>
</feature>
<dbReference type="GO" id="GO:0004673">
    <property type="term" value="F:protein histidine kinase activity"/>
    <property type="evidence" value="ECO:0007669"/>
    <property type="project" value="UniProtKB-EC"/>
</dbReference>
<evidence type="ECO:0000259" key="13">
    <source>
        <dbReference type="PROSITE" id="PS50109"/>
    </source>
</evidence>
<keyword evidence="9" id="KW-0067">ATP-binding</keyword>
<feature type="transmembrane region" description="Helical" evidence="12">
    <location>
        <begin position="247"/>
        <end position="266"/>
    </location>
</feature>
<dbReference type="Proteomes" id="UP001230005">
    <property type="component" value="Unassembled WGS sequence"/>
</dbReference>
<dbReference type="SUPFAM" id="SSF158472">
    <property type="entry name" value="HAMP domain-like"/>
    <property type="match status" value="1"/>
</dbReference>
<dbReference type="Pfam" id="PF00672">
    <property type="entry name" value="HAMP"/>
    <property type="match status" value="1"/>
</dbReference>
<keyword evidence="5" id="KW-0597">Phosphoprotein</keyword>
<protein>
    <recommendedName>
        <fullName evidence="3">histidine kinase</fullName>
        <ecNumber evidence="3">2.7.13.3</ecNumber>
    </recommendedName>
</protein>
<sequence length="546" mass="64195">MTTNNIKNQKMHDIELVLDQITNEFIHVVDQAVAMSTGIYTDSRLYDFFEEEYESTLQYVEAYDYNFREFHRYSPLYYSIQSIYFYTDNPGVLYAGGIRPLNNVVKEEEWYKKLNGSTNPIVIRTNPFINSDLFSVIRKLDFFKDKNRYEKIVRIDINPLSIRQLFHNMSFQGEVYLLNGEGYIEYTTDNSLYWMKDYINFESVNIDDDLIILDEKRLNNNYFEGWKVVGTISEKEILKELYNSRRFIIMLVCINFILPTLIIIFISRSIHTRILRVLKHMKRMKKQKFDTIQFAGDKDEIGELTDEFNKMSHTINKLINEVYVANIQKKDLELKEKQAQLSALQSQINPHFLFNALETIRMRSVIKGEKETAKIIQNMAKIFRNSLTWGKDWVTVREELKLITCFLEIQKYRFGDKLEYTLDIDEEAYDCIIPNMVFLPFVENASIHGIESLKEKGKLHIAIHVKRGEVVFTIEDNGAGMSEEKLTNLIESLKNEESMGESVGIKNVYYRLKLYYKNDYDFTINSYPGKGTTVQIKLPVAKQGKC</sequence>
<evidence type="ECO:0000259" key="14">
    <source>
        <dbReference type="PROSITE" id="PS50885"/>
    </source>
</evidence>
<organism evidence="15 16">
    <name type="scientific">Evansella vedderi</name>
    <dbReference type="NCBI Taxonomy" id="38282"/>
    <lineage>
        <taxon>Bacteria</taxon>
        <taxon>Bacillati</taxon>
        <taxon>Bacillota</taxon>
        <taxon>Bacilli</taxon>
        <taxon>Bacillales</taxon>
        <taxon>Bacillaceae</taxon>
        <taxon>Evansella</taxon>
    </lineage>
</organism>
<evidence type="ECO:0000256" key="11">
    <source>
        <dbReference type="ARBA" id="ARBA00023136"/>
    </source>
</evidence>
<dbReference type="Pfam" id="PF02518">
    <property type="entry name" value="HATPase_c"/>
    <property type="match status" value="1"/>
</dbReference>
<dbReference type="CDD" id="cd06225">
    <property type="entry name" value="HAMP"/>
    <property type="match status" value="1"/>
</dbReference>
<dbReference type="InterPro" id="IPR003660">
    <property type="entry name" value="HAMP_dom"/>
</dbReference>
<name>A0ABT9ZXE6_9BACI</name>
<comment type="catalytic activity">
    <reaction evidence="1">
        <text>ATP + protein L-histidine = ADP + protein N-phospho-L-histidine.</text>
        <dbReference type="EC" id="2.7.13.3"/>
    </reaction>
</comment>
<proteinExistence type="predicted"/>
<dbReference type="InterPro" id="IPR010559">
    <property type="entry name" value="Sig_transdc_His_kin_internal"/>
</dbReference>
<keyword evidence="6 15" id="KW-0808">Transferase</keyword>
<dbReference type="Gene3D" id="6.10.340.10">
    <property type="match status" value="1"/>
</dbReference>
<evidence type="ECO:0000256" key="12">
    <source>
        <dbReference type="SAM" id="Phobius"/>
    </source>
</evidence>
<keyword evidence="8 15" id="KW-0418">Kinase</keyword>
<dbReference type="PANTHER" id="PTHR34220">
    <property type="entry name" value="SENSOR HISTIDINE KINASE YPDA"/>
    <property type="match status" value="1"/>
</dbReference>
<keyword evidence="16" id="KW-1185">Reference proteome</keyword>
<dbReference type="InterPro" id="IPR005467">
    <property type="entry name" value="His_kinase_dom"/>
</dbReference>
<keyword evidence="4" id="KW-1003">Cell membrane</keyword>
<evidence type="ECO:0000256" key="6">
    <source>
        <dbReference type="ARBA" id="ARBA00022679"/>
    </source>
</evidence>
<dbReference type="InterPro" id="IPR036890">
    <property type="entry name" value="HATPase_C_sf"/>
</dbReference>
<comment type="subcellular location">
    <subcellularLocation>
        <location evidence="2">Cell membrane</location>
        <topology evidence="2">Multi-pass membrane protein</topology>
    </subcellularLocation>
</comment>
<evidence type="ECO:0000256" key="1">
    <source>
        <dbReference type="ARBA" id="ARBA00000085"/>
    </source>
</evidence>
<dbReference type="InterPro" id="IPR050640">
    <property type="entry name" value="Bact_2-comp_sensor_kinase"/>
</dbReference>
<dbReference type="Pfam" id="PF06580">
    <property type="entry name" value="His_kinase"/>
    <property type="match status" value="1"/>
</dbReference>
<reference evidence="15 16" key="1">
    <citation type="submission" date="2023-07" db="EMBL/GenBank/DDBJ databases">
        <title>Genomic Encyclopedia of Type Strains, Phase IV (KMG-IV): sequencing the most valuable type-strain genomes for metagenomic binning, comparative biology and taxonomic classification.</title>
        <authorList>
            <person name="Goeker M."/>
        </authorList>
    </citation>
    <scope>NUCLEOTIDE SEQUENCE [LARGE SCALE GENOMIC DNA]</scope>
    <source>
        <strain evidence="15 16">DSM 9768</strain>
    </source>
</reference>
<evidence type="ECO:0000313" key="16">
    <source>
        <dbReference type="Proteomes" id="UP001230005"/>
    </source>
</evidence>
<keyword evidence="11 12" id="KW-0472">Membrane</keyword>
<evidence type="ECO:0000256" key="10">
    <source>
        <dbReference type="ARBA" id="ARBA00023012"/>
    </source>
</evidence>
<keyword evidence="12" id="KW-0812">Transmembrane</keyword>
<keyword evidence="12" id="KW-1133">Transmembrane helix</keyword>
<dbReference type="RefSeq" id="WP_307327161.1">
    <property type="nucleotide sequence ID" value="NZ_JAUSUG010000013.1"/>
</dbReference>
<evidence type="ECO:0000256" key="8">
    <source>
        <dbReference type="ARBA" id="ARBA00022777"/>
    </source>
</evidence>
<dbReference type="InterPro" id="IPR003594">
    <property type="entry name" value="HATPase_dom"/>
</dbReference>
<dbReference type="EC" id="2.7.13.3" evidence="3"/>
<dbReference type="EMBL" id="JAUSUG010000013">
    <property type="protein sequence ID" value="MDQ0255906.1"/>
    <property type="molecule type" value="Genomic_DNA"/>
</dbReference>
<dbReference type="PANTHER" id="PTHR34220:SF7">
    <property type="entry name" value="SENSOR HISTIDINE KINASE YPDA"/>
    <property type="match status" value="1"/>
</dbReference>
<evidence type="ECO:0000313" key="15">
    <source>
        <dbReference type="EMBL" id="MDQ0255906.1"/>
    </source>
</evidence>
<dbReference type="SUPFAM" id="SSF55874">
    <property type="entry name" value="ATPase domain of HSP90 chaperone/DNA topoisomerase II/histidine kinase"/>
    <property type="match status" value="1"/>
</dbReference>
<accession>A0ABT9ZXE6</accession>
<evidence type="ECO:0000256" key="2">
    <source>
        <dbReference type="ARBA" id="ARBA00004651"/>
    </source>
</evidence>
<dbReference type="SMART" id="SM00304">
    <property type="entry name" value="HAMP"/>
    <property type="match status" value="1"/>
</dbReference>
<evidence type="ECO:0000256" key="5">
    <source>
        <dbReference type="ARBA" id="ARBA00022553"/>
    </source>
</evidence>
<keyword evidence="10" id="KW-0902">Two-component regulatory system</keyword>
<evidence type="ECO:0000256" key="3">
    <source>
        <dbReference type="ARBA" id="ARBA00012438"/>
    </source>
</evidence>